<dbReference type="InterPro" id="IPR057194">
    <property type="entry name" value="DUF7872"/>
</dbReference>
<dbReference type="PANTHER" id="PTHR33339:SF1">
    <property type="entry name" value="LYSM DOMAIN-CONTAINING PROTEIN"/>
    <property type="match status" value="1"/>
</dbReference>
<comment type="caution">
    <text evidence="2">The sequence shown here is derived from an EMBL/GenBank/DDBJ whole genome shotgun (WGS) entry which is preliminary data.</text>
</comment>
<dbReference type="Proteomes" id="UP000325313">
    <property type="component" value="Unassembled WGS sequence"/>
</dbReference>
<sequence>MPYGMNGVFWAQVLGTLAVQPALTPSKKSTRHFCLFVPNLPSESPTEPGWTNRRDEKKRIMSTQIPLSSCIDGPINPKLWESLGMDHYLRNYPGGQNMTLETRSCGKLHLRDWTTLFSRPGKDPKNLVNVLKRLYVDCFGQPCAPVAKLDWLVLYSVQQWNFYMNSLYEAVQGAITMVREAAASAVSDFTPNEPVKWMGLTITTGVLVAIVLATAGAMMLFPISPAAAISEEAIVAPLEGEVAAATAAPLEGEVAASAPPLQAQSTAAAAGTAASAPVLRRRHHKETLSTDKFAAYAKLDNDIGRLQFKLNKVISINMNSVLTSPISSDLGVYNVVKNATYLIPNPGKSELQQSAKKLAQLTMISELFKSLKMFAVVGTGPCNGDGPNGALSGNDVISYCSDEGV</sequence>
<gene>
    <name evidence="2" type="ORF">PGTUg99_002389</name>
</gene>
<evidence type="ECO:0000313" key="3">
    <source>
        <dbReference type="Proteomes" id="UP000325313"/>
    </source>
</evidence>
<evidence type="ECO:0000313" key="2">
    <source>
        <dbReference type="EMBL" id="KAA1134432.1"/>
    </source>
</evidence>
<organism evidence="2 3">
    <name type="scientific">Puccinia graminis f. sp. tritici</name>
    <dbReference type="NCBI Taxonomy" id="56615"/>
    <lineage>
        <taxon>Eukaryota</taxon>
        <taxon>Fungi</taxon>
        <taxon>Dikarya</taxon>
        <taxon>Basidiomycota</taxon>
        <taxon>Pucciniomycotina</taxon>
        <taxon>Pucciniomycetes</taxon>
        <taxon>Pucciniales</taxon>
        <taxon>Pucciniaceae</taxon>
        <taxon>Puccinia</taxon>
    </lineage>
</organism>
<protein>
    <recommendedName>
        <fullName evidence="1">DUF7872 domain-containing protein</fullName>
    </recommendedName>
</protein>
<evidence type="ECO:0000259" key="1">
    <source>
        <dbReference type="Pfam" id="PF25278"/>
    </source>
</evidence>
<dbReference type="PANTHER" id="PTHR33339">
    <property type="entry name" value="LYSM DOMAIN-CONTAINING PROTEIN"/>
    <property type="match status" value="1"/>
</dbReference>
<feature type="domain" description="DUF7872" evidence="1">
    <location>
        <begin position="286"/>
        <end position="405"/>
    </location>
</feature>
<proteinExistence type="predicted"/>
<dbReference type="AlphaFoldDB" id="A0A5B0S9G3"/>
<accession>A0A5B0S9G3</accession>
<reference evidence="2 3" key="1">
    <citation type="submission" date="2019-05" db="EMBL/GenBank/DDBJ databases">
        <title>Emergence of the Ug99 lineage of the wheat stem rust pathogen through somatic hybridization.</title>
        <authorList>
            <person name="Li F."/>
            <person name="Upadhyaya N.M."/>
            <person name="Sperschneider J."/>
            <person name="Matny O."/>
            <person name="Nguyen-Phuc H."/>
            <person name="Mago R."/>
            <person name="Raley C."/>
            <person name="Miller M.E."/>
            <person name="Silverstein K.A.T."/>
            <person name="Henningsen E."/>
            <person name="Hirsch C.D."/>
            <person name="Visser B."/>
            <person name="Pretorius Z.A."/>
            <person name="Steffenson B.J."/>
            <person name="Schwessinger B."/>
            <person name="Dodds P.N."/>
            <person name="Figueroa M."/>
        </authorList>
    </citation>
    <scope>NUCLEOTIDE SEQUENCE [LARGE SCALE GENOMIC DNA]</scope>
    <source>
        <strain evidence="2 3">Ug99</strain>
    </source>
</reference>
<dbReference type="EMBL" id="VDEP01000063">
    <property type="protein sequence ID" value="KAA1134432.1"/>
    <property type="molecule type" value="Genomic_DNA"/>
</dbReference>
<name>A0A5B0S9G3_PUCGR</name>
<dbReference type="Pfam" id="PF25278">
    <property type="entry name" value="DUF7872"/>
    <property type="match status" value="1"/>
</dbReference>